<keyword evidence="6" id="KW-1185">Reference proteome</keyword>
<keyword evidence="3" id="KW-1133">Transmembrane helix</keyword>
<evidence type="ECO:0000256" key="3">
    <source>
        <dbReference type="ARBA" id="ARBA00022989"/>
    </source>
</evidence>
<keyword evidence="4" id="KW-0472">Membrane</keyword>
<dbReference type="GO" id="GO:0016020">
    <property type="term" value="C:membrane"/>
    <property type="evidence" value="ECO:0007669"/>
    <property type="project" value="UniProtKB-SubCell"/>
</dbReference>
<dbReference type="AlphaFoldDB" id="A0ABD0N492"/>
<organism evidence="5 6">
    <name type="scientific">Cirrhinus mrigala</name>
    <name type="common">Mrigala</name>
    <dbReference type="NCBI Taxonomy" id="683832"/>
    <lineage>
        <taxon>Eukaryota</taxon>
        <taxon>Metazoa</taxon>
        <taxon>Chordata</taxon>
        <taxon>Craniata</taxon>
        <taxon>Vertebrata</taxon>
        <taxon>Euteleostomi</taxon>
        <taxon>Actinopterygii</taxon>
        <taxon>Neopterygii</taxon>
        <taxon>Teleostei</taxon>
        <taxon>Ostariophysi</taxon>
        <taxon>Cypriniformes</taxon>
        <taxon>Cyprinidae</taxon>
        <taxon>Labeoninae</taxon>
        <taxon>Labeonini</taxon>
        <taxon>Cirrhinus</taxon>
    </lineage>
</organism>
<dbReference type="EMBL" id="JAMKFB020000024">
    <property type="protein sequence ID" value="KAL0156953.1"/>
    <property type="molecule type" value="Genomic_DNA"/>
</dbReference>
<evidence type="ECO:0008006" key="7">
    <source>
        <dbReference type="Google" id="ProtNLM"/>
    </source>
</evidence>
<dbReference type="InterPro" id="IPR013783">
    <property type="entry name" value="Ig-like_fold"/>
</dbReference>
<name>A0ABD0N492_CIRMR</name>
<dbReference type="Proteomes" id="UP001529510">
    <property type="component" value="Unassembled WGS sequence"/>
</dbReference>
<reference evidence="5 6" key="1">
    <citation type="submission" date="2024-05" db="EMBL/GenBank/DDBJ databases">
        <title>Genome sequencing and assembly of Indian major carp, Cirrhinus mrigala (Hamilton, 1822).</title>
        <authorList>
            <person name="Mohindra V."/>
            <person name="Chowdhury L.M."/>
            <person name="Lal K."/>
            <person name="Jena J.K."/>
        </authorList>
    </citation>
    <scope>NUCLEOTIDE SEQUENCE [LARGE SCALE GENOMIC DNA]</scope>
    <source>
        <strain evidence="5">CM1030</strain>
        <tissue evidence="5">Blood</tissue>
    </source>
</reference>
<dbReference type="InterPro" id="IPR051036">
    <property type="entry name" value="SIGLEC"/>
</dbReference>
<evidence type="ECO:0000313" key="6">
    <source>
        <dbReference type="Proteomes" id="UP001529510"/>
    </source>
</evidence>
<evidence type="ECO:0000256" key="4">
    <source>
        <dbReference type="ARBA" id="ARBA00023136"/>
    </source>
</evidence>
<proteinExistence type="predicted"/>
<evidence type="ECO:0000313" key="5">
    <source>
        <dbReference type="EMBL" id="KAL0156953.1"/>
    </source>
</evidence>
<sequence length="119" mass="13617">TVTALTGSCVEIPCTFSVSDFEEKRKKANFIYGIWLKNKQFGQSSFTAFNSSKNVIRGFTDIKMTGNLKERNCTTVFYNIMKNHSDRYYFRLEMEPNVFRATFPNPADSPDSSKTVEIA</sequence>
<gene>
    <name evidence="5" type="ORF">M9458_048199</name>
</gene>
<evidence type="ECO:0000256" key="1">
    <source>
        <dbReference type="ARBA" id="ARBA00004167"/>
    </source>
</evidence>
<evidence type="ECO:0000256" key="2">
    <source>
        <dbReference type="ARBA" id="ARBA00022692"/>
    </source>
</evidence>
<keyword evidence="2" id="KW-0812">Transmembrane</keyword>
<comment type="caution">
    <text evidence="5">The sequence shown here is derived from an EMBL/GenBank/DDBJ whole genome shotgun (WGS) entry which is preliminary data.</text>
</comment>
<protein>
    <recommendedName>
        <fullName evidence="7">Immunoglobulin V-set domain-containing protein</fullName>
    </recommendedName>
</protein>
<feature type="non-terminal residue" evidence="5">
    <location>
        <position position="119"/>
    </location>
</feature>
<dbReference type="Gene3D" id="2.60.40.10">
    <property type="entry name" value="Immunoglobulins"/>
    <property type="match status" value="1"/>
</dbReference>
<accession>A0ABD0N492</accession>
<dbReference type="PANTHER" id="PTHR12035:SF125">
    <property type="entry name" value="SIALIC ACID-BINDING IG-LIKE LECTIN 5"/>
    <property type="match status" value="1"/>
</dbReference>
<dbReference type="PANTHER" id="PTHR12035">
    <property type="entry name" value="SIALIC ACID BINDING IMMUNOGLOBULIN-LIKE LECTIN"/>
    <property type="match status" value="1"/>
</dbReference>
<feature type="non-terminal residue" evidence="5">
    <location>
        <position position="1"/>
    </location>
</feature>
<comment type="subcellular location">
    <subcellularLocation>
        <location evidence="1">Membrane</location>
        <topology evidence="1">Single-pass membrane protein</topology>
    </subcellularLocation>
</comment>